<protein>
    <submittedName>
        <fullName evidence="2">Uncharacterized protein</fullName>
    </submittedName>
</protein>
<accession>A0A6H5IEX8</accession>
<dbReference type="EMBL" id="CADCXV010000739">
    <property type="protein sequence ID" value="CAB0034289.1"/>
    <property type="molecule type" value="Genomic_DNA"/>
</dbReference>
<evidence type="ECO:0000313" key="3">
    <source>
        <dbReference type="Proteomes" id="UP000479190"/>
    </source>
</evidence>
<feature type="region of interest" description="Disordered" evidence="1">
    <location>
        <begin position="20"/>
        <end position="49"/>
    </location>
</feature>
<feature type="compositionally biased region" description="Basic and acidic residues" evidence="1">
    <location>
        <begin position="39"/>
        <end position="49"/>
    </location>
</feature>
<dbReference type="Proteomes" id="UP000479190">
    <property type="component" value="Unassembled WGS sequence"/>
</dbReference>
<proteinExistence type="predicted"/>
<sequence>MFASTCVDVPMLIDAPMRIDEQPRKRNMSASSVESALLEPKKQKRLEDHGIQAQQSREALYAYMQSRPAFKSDYAPQQDRRSFNNCIRPTPTTFYELPSSTPVEFIQHRDKRFKRMPMPCENVAKRSNKIEDAWERMEQDRANLMAFREGHGWSTQ</sequence>
<dbReference type="AlphaFoldDB" id="A0A6H5IEX8"/>
<evidence type="ECO:0000256" key="1">
    <source>
        <dbReference type="SAM" id="MobiDB-lite"/>
    </source>
</evidence>
<organism evidence="2 3">
    <name type="scientific">Trichogramma brassicae</name>
    <dbReference type="NCBI Taxonomy" id="86971"/>
    <lineage>
        <taxon>Eukaryota</taxon>
        <taxon>Metazoa</taxon>
        <taxon>Ecdysozoa</taxon>
        <taxon>Arthropoda</taxon>
        <taxon>Hexapoda</taxon>
        <taxon>Insecta</taxon>
        <taxon>Pterygota</taxon>
        <taxon>Neoptera</taxon>
        <taxon>Endopterygota</taxon>
        <taxon>Hymenoptera</taxon>
        <taxon>Apocrita</taxon>
        <taxon>Proctotrupomorpha</taxon>
        <taxon>Chalcidoidea</taxon>
        <taxon>Trichogrammatidae</taxon>
        <taxon>Trichogramma</taxon>
    </lineage>
</organism>
<gene>
    <name evidence="2" type="ORF">TBRA_LOCUS6187</name>
</gene>
<keyword evidence="3" id="KW-1185">Reference proteome</keyword>
<name>A0A6H5IEX8_9HYME</name>
<evidence type="ECO:0000313" key="2">
    <source>
        <dbReference type="EMBL" id="CAB0034289.1"/>
    </source>
</evidence>
<reference evidence="2 3" key="1">
    <citation type="submission" date="2020-02" db="EMBL/GenBank/DDBJ databases">
        <authorList>
            <person name="Ferguson B K."/>
        </authorList>
    </citation>
    <scope>NUCLEOTIDE SEQUENCE [LARGE SCALE GENOMIC DNA]</scope>
</reference>
<dbReference type="OrthoDB" id="10411598at2759"/>